<dbReference type="AlphaFoldDB" id="A0A418Q5K7"/>
<evidence type="ECO:0000313" key="5">
    <source>
        <dbReference type="Proteomes" id="UP000285278"/>
    </source>
</evidence>
<comment type="caution">
    <text evidence="4">The sequence shown here is derived from an EMBL/GenBank/DDBJ whole genome shotgun (WGS) entry which is preliminary data.</text>
</comment>
<feature type="compositionally biased region" description="Low complexity" evidence="3">
    <location>
        <begin position="40"/>
        <end position="49"/>
    </location>
</feature>
<dbReference type="Proteomes" id="UP000285278">
    <property type="component" value="Unassembled WGS sequence"/>
</dbReference>
<feature type="region of interest" description="Disordered" evidence="3">
    <location>
        <begin position="17"/>
        <end position="49"/>
    </location>
</feature>
<evidence type="ECO:0000256" key="1">
    <source>
        <dbReference type="ARBA" id="ARBA00022475"/>
    </source>
</evidence>
<proteinExistence type="predicted"/>
<dbReference type="GO" id="GO:0016020">
    <property type="term" value="C:membrane"/>
    <property type="evidence" value="ECO:0007669"/>
    <property type="project" value="InterPro"/>
</dbReference>
<evidence type="ECO:0000313" key="4">
    <source>
        <dbReference type="EMBL" id="RIX33964.1"/>
    </source>
</evidence>
<dbReference type="InterPro" id="IPR008691">
    <property type="entry name" value="LpqH"/>
</dbReference>
<reference evidence="4 5" key="1">
    <citation type="submission" date="2018-09" db="EMBL/GenBank/DDBJ databases">
        <title>Optimization and identification of Corynebacterium falsenii FN1-14 from fish paste.</title>
        <authorList>
            <person name="Daroonpunt R."/>
            <person name="Tanasupawat S."/>
        </authorList>
    </citation>
    <scope>NUCLEOTIDE SEQUENCE [LARGE SCALE GENOMIC DNA]</scope>
    <source>
        <strain evidence="4 5">FN1-14</strain>
    </source>
</reference>
<keyword evidence="1" id="KW-1003">Cell membrane</keyword>
<dbReference type="Pfam" id="PF05481">
    <property type="entry name" value="Myco_19_kDa"/>
    <property type="match status" value="1"/>
</dbReference>
<evidence type="ECO:0000256" key="3">
    <source>
        <dbReference type="SAM" id="MobiDB-lite"/>
    </source>
</evidence>
<keyword evidence="5" id="KW-1185">Reference proteome</keyword>
<evidence type="ECO:0000256" key="2">
    <source>
        <dbReference type="ARBA" id="ARBA00023136"/>
    </source>
</evidence>
<name>A0A418Q5K7_9CORY</name>
<organism evidence="4 5">
    <name type="scientific">Corynebacterium falsenii</name>
    <dbReference type="NCBI Taxonomy" id="108486"/>
    <lineage>
        <taxon>Bacteria</taxon>
        <taxon>Bacillati</taxon>
        <taxon>Actinomycetota</taxon>
        <taxon>Actinomycetes</taxon>
        <taxon>Mycobacteriales</taxon>
        <taxon>Corynebacteriaceae</taxon>
        <taxon>Corynebacterium</taxon>
    </lineage>
</organism>
<gene>
    <name evidence="4" type="ORF">D3M95_08660</name>
</gene>
<evidence type="ECO:0008006" key="6">
    <source>
        <dbReference type="Google" id="ProtNLM"/>
    </source>
</evidence>
<accession>A0A418Q5K7</accession>
<protein>
    <recommendedName>
        <fullName evidence="6">Lipoprotein LpqH</fullName>
    </recommendedName>
</protein>
<keyword evidence="2" id="KW-0472">Membrane</keyword>
<sequence length="163" mass="16942">MIAPAVLLGVAACGNDSDGAGIPSDTTSAKETVTETVKDSAAATTPSKTASLTAPEMTVNGNQVDMSAYAPIACVRGEEDGRQDIEYKAGDGGSPGKLEVDLALEPLALTSFELKYDGKEYEMDDAEKEKAEVTEGDKSYTITGTAHQDDGQETIDVKLTVGC</sequence>
<dbReference type="RefSeq" id="WP_025402209.1">
    <property type="nucleotide sequence ID" value="NZ_CBCRUA010000019.1"/>
</dbReference>
<dbReference type="EMBL" id="QXJK01000010">
    <property type="protein sequence ID" value="RIX33964.1"/>
    <property type="molecule type" value="Genomic_DNA"/>
</dbReference>